<dbReference type="Gene3D" id="3.10.180.10">
    <property type="entry name" value="2,3-Dihydroxybiphenyl 1,2-Dioxygenase, domain 1"/>
    <property type="match status" value="1"/>
</dbReference>
<evidence type="ECO:0000313" key="2">
    <source>
        <dbReference type="EMBL" id="PRH86885.1"/>
    </source>
</evidence>
<dbReference type="CDD" id="cd07262">
    <property type="entry name" value="VOC_like"/>
    <property type="match status" value="1"/>
</dbReference>
<dbReference type="InterPro" id="IPR037523">
    <property type="entry name" value="VOC_core"/>
</dbReference>
<gene>
    <name evidence="2" type="ORF">C5L14_16490</name>
</gene>
<dbReference type="InterPro" id="IPR029068">
    <property type="entry name" value="Glyas_Bleomycin-R_OHBP_Dase"/>
</dbReference>
<dbReference type="OrthoDB" id="9807407at2"/>
<evidence type="ECO:0000313" key="3">
    <source>
        <dbReference type="Proteomes" id="UP000237682"/>
    </source>
</evidence>
<dbReference type="GO" id="GO:0051213">
    <property type="term" value="F:dioxygenase activity"/>
    <property type="evidence" value="ECO:0007669"/>
    <property type="project" value="UniProtKB-KW"/>
</dbReference>
<sequence>MIDHFGFPVRDYQRSRAFYDLVLAPLGYSVQMEVTREMTGSNAHCGYGEDGRPQFWIGDGEAREGSFHIAFVAKSRKAVEDFHAAALAAGARDNGAPGIRAHYHPNYYAAFVLDPDGHNIEAVCHLPG</sequence>
<dbReference type="EMBL" id="PUEJ01000005">
    <property type="protein sequence ID" value="PRH86885.1"/>
    <property type="molecule type" value="Genomic_DNA"/>
</dbReference>
<organism evidence="2 3">
    <name type="scientific">Labrys okinawensis</name>
    <dbReference type="NCBI Taxonomy" id="346911"/>
    <lineage>
        <taxon>Bacteria</taxon>
        <taxon>Pseudomonadati</taxon>
        <taxon>Pseudomonadota</taxon>
        <taxon>Alphaproteobacteria</taxon>
        <taxon>Hyphomicrobiales</taxon>
        <taxon>Xanthobacteraceae</taxon>
        <taxon>Labrys</taxon>
    </lineage>
</organism>
<dbReference type="Proteomes" id="UP000237682">
    <property type="component" value="Unassembled WGS sequence"/>
</dbReference>
<comment type="caution">
    <text evidence="2">The sequence shown here is derived from an EMBL/GenBank/DDBJ whole genome shotgun (WGS) entry which is preliminary data.</text>
</comment>
<dbReference type="PROSITE" id="PS51819">
    <property type="entry name" value="VOC"/>
    <property type="match status" value="1"/>
</dbReference>
<keyword evidence="2" id="KW-0223">Dioxygenase</keyword>
<evidence type="ECO:0000259" key="1">
    <source>
        <dbReference type="PROSITE" id="PS51819"/>
    </source>
</evidence>
<dbReference type="Pfam" id="PF00903">
    <property type="entry name" value="Glyoxalase"/>
    <property type="match status" value="1"/>
</dbReference>
<dbReference type="AlphaFoldDB" id="A0A2S9QC35"/>
<name>A0A2S9QC35_9HYPH</name>
<keyword evidence="2" id="KW-0560">Oxidoreductase</keyword>
<dbReference type="PANTHER" id="PTHR35006">
    <property type="entry name" value="GLYOXALASE FAMILY PROTEIN (AFU_ORTHOLOGUE AFUA_5G14830)"/>
    <property type="match status" value="1"/>
</dbReference>
<dbReference type="InterPro" id="IPR004360">
    <property type="entry name" value="Glyas_Fos-R_dOase_dom"/>
</dbReference>
<reference evidence="2 3" key="1">
    <citation type="submission" date="2018-02" db="EMBL/GenBank/DDBJ databases">
        <title>Whole genome sequencing of endophytic bacterium.</title>
        <authorList>
            <person name="Eedara R."/>
            <person name="Podile A.R."/>
        </authorList>
    </citation>
    <scope>NUCLEOTIDE SEQUENCE [LARGE SCALE GENOMIC DNA]</scope>
    <source>
        <strain evidence="2 3">RP1T</strain>
    </source>
</reference>
<accession>A0A2S9QC35</accession>
<dbReference type="RefSeq" id="WP_105863109.1">
    <property type="nucleotide sequence ID" value="NZ_PUEJ01000005.1"/>
</dbReference>
<dbReference type="SUPFAM" id="SSF54593">
    <property type="entry name" value="Glyoxalase/Bleomycin resistance protein/Dihydroxybiphenyl dioxygenase"/>
    <property type="match status" value="1"/>
</dbReference>
<keyword evidence="3" id="KW-1185">Reference proteome</keyword>
<feature type="domain" description="VOC" evidence="1">
    <location>
        <begin position="1"/>
        <end position="125"/>
    </location>
</feature>
<protein>
    <submittedName>
        <fullName evidence="2">Glyoxalase/bleomycin resistance/extradiol dioxygenase family protein</fullName>
    </submittedName>
</protein>
<dbReference type="PANTHER" id="PTHR35006:SF2">
    <property type="entry name" value="GLYOXALASE FAMILY PROTEIN (AFU_ORTHOLOGUE AFUA_5G14830)"/>
    <property type="match status" value="1"/>
</dbReference>
<proteinExistence type="predicted"/>